<evidence type="ECO:0008006" key="5">
    <source>
        <dbReference type="Google" id="ProtNLM"/>
    </source>
</evidence>
<gene>
    <name evidence="3" type="ORF">QBC33DRAFT_603842</name>
</gene>
<dbReference type="InterPro" id="IPR010839">
    <property type="entry name" value="AtuA_N"/>
</dbReference>
<dbReference type="GeneID" id="85315407"/>
<evidence type="ECO:0000313" key="4">
    <source>
        <dbReference type="Proteomes" id="UP001244011"/>
    </source>
</evidence>
<feature type="domain" description="AtuA-like ferredoxin-fold" evidence="2">
    <location>
        <begin position="499"/>
        <end position="594"/>
    </location>
</feature>
<evidence type="ECO:0000259" key="2">
    <source>
        <dbReference type="Pfam" id="PF23544"/>
    </source>
</evidence>
<dbReference type="AlphaFoldDB" id="A0AAJ0BP01"/>
<comment type="caution">
    <text evidence="3">The sequence shown here is derived from an EMBL/GenBank/DDBJ whole genome shotgun (WGS) entry which is preliminary data.</text>
</comment>
<dbReference type="PANTHER" id="PTHR47585:SF1">
    <property type="entry name" value="DUF1446 DOMAIN-CONTAINING PROTEIN"/>
    <property type="match status" value="1"/>
</dbReference>
<organism evidence="3 4">
    <name type="scientific">Phialemonium atrogriseum</name>
    <dbReference type="NCBI Taxonomy" id="1093897"/>
    <lineage>
        <taxon>Eukaryota</taxon>
        <taxon>Fungi</taxon>
        <taxon>Dikarya</taxon>
        <taxon>Ascomycota</taxon>
        <taxon>Pezizomycotina</taxon>
        <taxon>Sordariomycetes</taxon>
        <taxon>Sordariomycetidae</taxon>
        <taxon>Cephalothecales</taxon>
        <taxon>Cephalothecaceae</taxon>
        <taxon>Phialemonium</taxon>
    </lineage>
</organism>
<sequence length="610" mass="66993">MSRPIRIANVSGWAGDRKDACLRQARADPAPDALFGDWLSELTIGWSAEARYRDRRSGRTDGDDYFVKSVLTAFDMAVDTMVDRKQKFITNAGCLSPRGCAESLQKIARQHGHGHLKFAYVSGDDVLDRFEDLNKRKPFKHFDTAKDLTSSSQRGAVCGVNAYIGAWPIVAALRNGADVVVTGRATDASAVVALAAWWHGWEEDQYSSLANSFLCGHVIECSMYVTGGNFSGFKSIVDKSTDLSFPVAEVSADGSFIVTKNPAENGIVTRQTVTAQILYEIQGNMYLCPDVQADLHDVVVEEVGQDRVRVSGAKGLAPPNTAKVAVFAVGGYQAEAFAFATGLDYKVKFQMFEKLARHWLAGQPQIKFDVLSFQHIGQPIENPRTELEATATMRIFAQAAREEDFPPNGLAALVEGLSMGTYPGFHRALDLRNTMPKMYMDYWPSRMDESELNISCSFLDGNTLHVANHREVTGPVPSASYDSPQPYEAARWGPTVLLPLGAIVMGRSGDKGGNANIGLFVRHEDEFEWLRTFLSLERLTYLLGDEAKLLTSLERVEFPGLLAVHALCRGILGGGVCNTDRLDGLAKSMVEFVRARVVELPQKFVARGTI</sequence>
<accession>A0AAJ0BP01</accession>
<evidence type="ECO:0000259" key="1">
    <source>
        <dbReference type="Pfam" id="PF07287"/>
    </source>
</evidence>
<reference evidence="3" key="1">
    <citation type="submission" date="2023-06" db="EMBL/GenBank/DDBJ databases">
        <title>Genome-scale phylogeny and comparative genomics of the fungal order Sordariales.</title>
        <authorList>
            <consortium name="Lawrence Berkeley National Laboratory"/>
            <person name="Hensen N."/>
            <person name="Bonometti L."/>
            <person name="Westerberg I."/>
            <person name="Brannstrom I.O."/>
            <person name="Guillou S."/>
            <person name="Cros-Aarteil S."/>
            <person name="Calhoun S."/>
            <person name="Haridas S."/>
            <person name="Kuo A."/>
            <person name="Mondo S."/>
            <person name="Pangilinan J."/>
            <person name="Riley R."/>
            <person name="Labutti K."/>
            <person name="Andreopoulos B."/>
            <person name="Lipzen A."/>
            <person name="Chen C."/>
            <person name="Yanf M."/>
            <person name="Daum C."/>
            <person name="Ng V."/>
            <person name="Clum A."/>
            <person name="Steindorff A."/>
            <person name="Ohm R."/>
            <person name="Martin F."/>
            <person name="Silar P."/>
            <person name="Natvig D."/>
            <person name="Lalanne C."/>
            <person name="Gautier V."/>
            <person name="Ament-Velasquez S.L."/>
            <person name="Kruys A."/>
            <person name="Hutchinson M.I."/>
            <person name="Powell A.J."/>
            <person name="Barry K."/>
            <person name="Miller A.N."/>
            <person name="Grigoriev I.V."/>
            <person name="Debuchy R."/>
            <person name="Gladieux P."/>
            <person name="Thoren M.H."/>
            <person name="Johannesson H."/>
        </authorList>
    </citation>
    <scope>NUCLEOTIDE SEQUENCE</scope>
    <source>
        <strain evidence="3">8032-3</strain>
    </source>
</reference>
<evidence type="ECO:0000313" key="3">
    <source>
        <dbReference type="EMBL" id="KAK1761814.1"/>
    </source>
</evidence>
<dbReference type="Proteomes" id="UP001244011">
    <property type="component" value="Unassembled WGS sequence"/>
</dbReference>
<keyword evidence="4" id="KW-1185">Reference proteome</keyword>
<dbReference type="Pfam" id="PF07287">
    <property type="entry name" value="AtuA"/>
    <property type="match status" value="1"/>
</dbReference>
<dbReference type="EMBL" id="MU839050">
    <property type="protein sequence ID" value="KAK1761814.1"/>
    <property type="molecule type" value="Genomic_DNA"/>
</dbReference>
<protein>
    <recommendedName>
        <fullName evidence="5">DUF1446-domain-containing protein</fullName>
    </recommendedName>
</protein>
<dbReference type="Pfam" id="PF23544">
    <property type="entry name" value="AtuA_ferredoxin"/>
    <property type="match status" value="1"/>
</dbReference>
<proteinExistence type="predicted"/>
<dbReference type="InterPro" id="IPR056362">
    <property type="entry name" value="AtuA-like_ferredoxin_dom"/>
</dbReference>
<name>A0AAJ0BP01_9PEZI</name>
<dbReference type="RefSeq" id="XP_060278027.1">
    <property type="nucleotide sequence ID" value="XM_060432220.1"/>
</dbReference>
<dbReference type="PANTHER" id="PTHR47585">
    <property type="match status" value="1"/>
</dbReference>
<feature type="domain" description="Acyclic terpene utilisation N-terminal" evidence="1">
    <location>
        <begin position="5"/>
        <end position="456"/>
    </location>
</feature>